<organism evidence="2 3">
    <name type="scientific">Abyssibacter profundi</name>
    <dbReference type="NCBI Taxonomy" id="2182787"/>
    <lineage>
        <taxon>Bacteria</taxon>
        <taxon>Pseudomonadati</taxon>
        <taxon>Pseudomonadota</taxon>
        <taxon>Gammaproteobacteria</taxon>
        <taxon>Chromatiales</taxon>
        <taxon>Oceanococcaceae</taxon>
        <taxon>Abyssibacter</taxon>
    </lineage>
</organism>
<dbReference type="InterPro" id="IPR036465">
    <property type="entry name" value="vWFA_dom_sf"/>
</dbReference>
<evidence type="ECO:0000259" key="1">
    <source>
        <dbReference type="Pfam" id="PF23657"/>
    </source>
</evidence>
<evidence type="ECO:0000313" key="3">
    <source>
        <dbReference type="Proteomes" id="UP000251800"/>
    </source>
</evidence>
<dbReference type="PROSITE" id="PS00018">
    <property type="entry name" value="EF_HAND_1"/>
    <property type="match status" value="1"/>
</dbReference>
<dbReference type="RefSeq" id="WP_109719595.1">
    <property type="nucleotide sequence ID" value="NZ_QEQK01000005.1"/>
</dbReference>
<keyword evidence="3" id="KW-1185">Reference proteome</keyword>
<gene>
    <name evidence="2" type="ORF">DEH80_06055</name>
</gene>
<reference evidence="2 3" key="1">
    <citation type="submission" date="2018-05" db="EMBL/GenBank/DDBJ databases">
        <title>Abyssibacter profundi OUC007T gen. nov., sp. nov, a marine bacterium isolated from seawater of the Mariana Trench.</title>
        <authorList>
            <person name="Zhou S."/>
        </authorList>
    </citation>
    <scope>NUCLEOTIDE SEQUENCE [LARGE SCALE GENOMIC DNA]</scope>
    <source>
        <strain evidence="2 3">OUC007</strain>
    </source>
</reference>
<evidence type="ECO:0000313" key="2">
    <source>
        <dbReference type="EMBL" id="PWN56401.1"/>
    </source>
</evidence>
<name>A0A363ULV8_9GAMM</name>
<proteinExistence type="predicted"/>
<dbReference type="EMBL" id="QEQK01000005">
    <property type="protein sequence ID" value="PWN56401.1"/>
    <property type="molecule type" value="Genomic_DNA"/>
</dbReference>
<feature type="domain" description="DUF7151" evidence="1">
    <location>
        <begin position="45"/>
        <end position="83"/>
    </location>
</feature>
<dbReference type="OrthoDB" id="5807787at2"/>
<dbReference type="Proteomes" id="UP000251800">
    <property type="component" value="Unassembled WGS sequence"/>
</dbReference>
<dbReference type="Gene3D" id="3.40.50.410">
    <property type="entry name" value="von Willebrand factor, type A domain"/>
    <property type="match status" value="1"/>
</dbReference>
<dbReference type="InterPro" id="IPR013783">
    <property type="entry name" value="Ig-like_fold"/>
</dbReference>
<dbReference type="Pfam" id="PF23657">
    <property type="entry name" value="DUF7151"/>
    <property type="match status" value="1"/>
</dbReference>
<dbReference type="Gene3D" id="2.60.40.10">
    <property type="entry name" value="Immunoglobulins"/>
    <property type="match status" value="1"/>
</dbReference>
<sequence>MDSNVQRVICRAGLGVGLSVMGLLAGCSESEVDIVAFEQLTAVAATIAPEDRRCAFGGAVIQTGIDDNRNGTLDTEEVDDARVSCNTSLPSGASPLISSFVASNGMPVAGETVTLTVGASDSAGGSALTYSWFNVTEQLLLAETGAALTVVIPDTAEVGDTIVYQVTVTDSAQVEQIRRMTLVVSETVVRPVTAVSTESHQIFLPDGLEAPVDQPTGDFDGVVFFAGTNSLPDAQKMRSPRDLGGFAAQRRNFGRGSNARSELDQLRNVVSTQNGYSLTNISTAVTRACAVGRFALDLADPATPTSLTRSLVELIGLNAEGGQLTAFPAPVASEGESTAYEFRLSVCFYSPDDVVVLVSTVIDEVKQRYEAVTRGVTDGTNVGTAESTRAEAADEFVGSGSGGLADFLFVVDNSGSMGNEQAALSQAAADFISVITASGLDFRIGTITTDRQTLRGQGYTADTMQFEQDAVAGTSGSGRESGIYWAERSLLSTALGDAEDGSSTLAGYPRAGASLSVVMLSDEPDQYSRYAGTAFDPTDNLFIDRSYPVYSIINEGSPGDYDDLALATGGSTASIADTSQFPAIMNAIATNAGGAASLFQLDETPISSTLVVTVDGVEVPEDVDNGWQYVAGSNSIVFRGTAVPGEGAAIVVRYQYVESGEAAG</sequence>
<dbReference type="InterPro" id="IPR018247">
    <property type="entry name" value="EF_Hand_1_Ca_BS"/>
</dbReference>
<dbReference type="PROSITE" id="PS51257">
    <property type="entry name" value="PROKAR_LIPOPROTEIN"/>
    <property type="match status" value="1"/>
</dbReference>
<comment type="caution">
    <text evidence="2">The sequence shown here is derived from an EMBL/GenBank/DDBJ whole genome shotgun (WGS) entry which is preliminary data.</text>
</comment>
<dbReference type="InterPro" id="IPR055575">
    <property type="entry name" value="DUF7151"/>
</dbReference>
<accession>A0A363ULV8</accession>
<dbReference type="AlphaFoldDB" id="A0A363ULV8"/>
<protein>
    <recommendedName>
        <fullName evidence="1">DUF7151 domain-containing protein</fullName>
    </recommendedName>
</protein>
<dbReference type="SUPFAM" id="SSF53300">
    <property type="entry name" value="vWA-like"/>
    <property type="match status" value="1"/>
</dbReference>